<protein>
    <submittedName>
        <fullName evidence="2 3">Uncharacterized protein</fullName>
    </submittedName>
</protein>
<dbReference type="PANTHER" id="PTHR32387">
    <property type="entry name" value="WU:FJ29H11"/>
    <property type="match status" value="1"/>
</dbReference>
<dbReference type="Gramene" id="KRH59777">
    <property type="protein sequence ID" value="KRH59777"/>
    <property type="gene ID" value="GLYMA_05G202100"/>
</dbReference>
<dbReference type="InParanoid" id="A0A0R0JYM2"/>
<name>A0A0R0JYM2_SOYBN</name>
<dbReference type="OMA" id="FILECIH"/>
<dbReference type="PANTHER" id="PTHR32387:SF3">
    <property type="entry name" value="ATP_DNA BINDING PROTEIN"/>
    <property type="match status" value="1"/>
</dbReference>
<proteinExistence type="predicted"/>
<organism evidence="2">
    <name type="scientific">Glycine max</name>
    <name type="common">Soybean</name>
    <name type="synonym">Glycine hispida</name>
    <dbReference type="NCBI Taxonomy" id="3847"/>
    <lineage>
        <taxon>Eukaryota</taxon>
        <taxon>Viridiplantae</taxon>
        <taxon>Streptophyta</taxon>
        <taxon>Embryophyta</taxon>
        <taxon>Tracheophyta</taxon>
        <taxon>Spermatophyta</taxon>
        <taxon>Magnoliopsida</taxon>
        <taxon>eudicotyledons</taxon>
        <taxon>Gunneridae</taxon>
        <taxon>Pentapetalae</taxon>
        <taxon>rosids</taxon>
        <taxon>fabids</taxon>
        <taxon>Fabales</taxon>
        <taxon>Fabaceae</taxon>
        <taxon>Papilionoideae</taxon>
        <taxon>50 kb inversion clade</taxon>
        <taxon>NPAAA clade</taxon>
        <taxon>indigoferoid/millettioid clade</taxon>
        <taxon>Phaseoleae</taxon>
        <taxon>Glycine</taxon>
        <taxon>Glycine subgen. Soja</taxon>
    </lineage>
</organism>
<sequence>MTDDGSHDSDYDVIGGGDSDNNNDNNHQRISDKVAPHCGLGYIVPEWVEQNPALEDIKQIYRAGDDTLPTTTIILPLKSDKVKPVKQQLSSIHTEENRNSEKECDYYLWKAKVSSFPNQERLQRGKTLPGVYAFLPTEMISNFPFIIQADFWNQGILDCVPSAFMEAFKSLVKGIDKAPLSSLARMFLFLPIKAKLVQEKIVPIETYKQQKHFYKLCEVGRLISSFDKSMYDQILNFLGVLFVYNELYAKCIQSSNLVEGASEGVYLKILLGYLTPREVGSLCSSIPLVDNYGHVVERRTGVLVPASVSKWADLTVSNPWRDQSYVEFGEEYVYSYCCADQIHEKAFLLLDWIRDWKYMGMSLPEKFLKCIKEGSWLKVTVNGYRPPLSHFLISSSWETFCKKGSVLVTFHDIPFIDQTYYGGEIDNFKEELQLLGVVVGFSRKVVTEHLKSRSYLKSLTAEAVVLMLECIHFADVSHKLVNALKRTNCLKTYIGFEIPSECFLLDPVWGCILNVFNDFPVIDHKFYGDKILTYKIELRKTGVVIDFEEAIKAFGHVFEQKASQASFNKHYWLQTRVGDYRSSKKCILFGPDWESFSAITRLPFIGDSDNCYGKFVHEYKEELKSTGVITEIKHGLNFVTTFLRFPSDPSSITRESVFSLLECIRPPDKCLLFDSKWKWVSPEQRVNHDMGDLFELLSFFSYAMGVRSMPSLDDYIEIWKEWESSGEQLSHDKCCNFWAYVLQHESKRTVKNIAESLTKLPITSGSDLILLLDKRDVFVADNLHLQNLFEQERVFVWYPESSLASLPRSELLDLYKKIGVSIISESVLKEESSLLDGVEVRQVDPSNIFIGKGLVKLVLSFLACSSIKIEAEKRHEAVQGLIELTVHETIEPVTVCYSLSLSSGKTITKKVNRMIRWERESPKFFTQKMDWSTISAGVLRENVDNVLALSELIKLGFLVKFNEEAVDFLMESKDLQIFLEDEEFLRSAFPFV</sequence>
<dbReference type="EnsemblPlants" id="KRH59777">
    <property type="protein sequence ID" value="KRH59777"/>
    <property type="gene ID" value="GLYMA_05G202100"/>
</dbReference>
<dbReference type="EMBL" id="CM000838">
    <property type="protein sequence ID" value="KRH59777.1"/>
    <property type="molecule type" value="Genomic_DNA"/>
</dbReference>
<reference evidence="3" key="2">
    <citation type="submission" date="2018-02" db="UniProtKB">
        <authorList>
            <consortium name="EnsemblPlants"/>
        </authorList>
    </citation>
    <scope>IDENTIFICATION</scope>
    <source>
        <strain evidence="3">Williams 82</strain>
    </source>
</reference>
<feature type="region of interest" description="Disordered" evidence="1">
    <location>
        <begin position="1"/>
        <end position="31"/>
    </location>
</feature>
<evidence type="ECO:0000313" key="3">
    <source>
        <dbReference type="EnsemblPlants" id="KRH59777"/>
    </source>
</evidence>
<reference evidence="2" key="3">
    <citation type="submission" date="2018-07" db="EMBL/GenBank/DDBJ databases">
        <title>WGS assembly of Glycine max.</title>
        <authorList>
            <person name="Schmutz J."/>
            <person name="Cannon S."/>
            <person name="Schlueter J."/>
            <person name="Ma J."/>
            <person name="Mitros T."/>
            <person name="Nelson W."/>
            <person name="Hyten D."/>
            <person name="Song Q."/>
            <person name="Thelen J."/>
            <person name="Cheng J."/>
            <person name="Xu D."/>
            <person name="Hellsten U."/>
            <person name="May G."/>
            <person name="Yu Y."/>
            <person name="Sakurai T."/>
            <person name="Umezawa T."/>
            <person name="Bhattacharyya M."/>
            <person name="Sandhu D."/>
            <person name="Valliyodan B."/>
            <person name="Lindquist E."/>
            <person name="Peto M."/>
            <person name="Grant D."/>
            <person name="Shu S."/>
            <person name="Goodstein D."/>
            <person name="Barry K."/>
            <person name="Futrell-Griggs M."/>
            <person name="Abernathy B."/>
            <person name="Du J."/>
            <person name="Tian Z."/>
            <person name="Zhu L."/>
            <person name="Gill N."/>
            <person name="Joshi T."/>
            <person name="Libault M."/>
            <person name="Sethuraman A."/>
            <person name="Zhang X."/>
            <person name="Shinozaki K."/>
            <person name="Nguyen H."/>
            <person name="Wing R."/>
            <person name="Cregan P."/>
            <person name="Specht J."/>
            <person name="Grimwood J."/>
            <person name="Rokhsar D."/>
            <person name="Stacey G."/>
            <person name="Shoemaker R."/>
            <person name="Jackson S."/>
        </authorList>
    </citation>
    <scope>NUCLEOTIDE SEQUENCE</scope>
    <source>
        <tissue evidence="2">Callus</tissue>
    </source>
</reference>
<dbReference type="Proteomes" id="UP000008827">
    <property type="component" value="Chromosome 5"/>
</dbReference>
<evidence type="ECO:0000313" key="2">
    <source>
        <dbReference type="EMBL" id="KRH59777.1"/>
    </source>
</evidence>
<feature type="compositionally biased region" description="Basic and acidic residues" evidence="1">
    <location>
        <begin position="1"/>
        <end position="10"/>
    </location>
</feature>
<evidence type="ECO:0000256" key="1">
    <source>
        <dbReference type="SAM" id="MobiDB-lite"/>
    </source>
</evidence>
<keyword evidence="4" id="KW-1185">Reference proteome</keyword>
<accession>A0A0R0JYM2</accession>
<dbReference type="InterPro" id="IPR052957">
    <property type="entry name" value="Auxin_embryo_med"/>
</dbReference>
<dbReference type="AlphaFoldDB" id="A0A0R0JYM2"/>
<reference evidence="2 3" key="1">
    <citation type="journal article" date="2010" name="Nature">
        <title>Genome sequence of the palaeopolyploid soybean.</title>
        <authorList>
            <person name="Schmutz J."/>
            <person name="Cannon S.B."/>
            <person name="Schlueter J."/>
            <person name="Ma J."/>
            <person name="Mitros T."/>
            <person name="Nelson W."/>
            <person name="Hyten D.L."/>
            <person name="Song Q."/>
            <person name="Thelen J.J."/>
            <person name="Cheng J."/>
            <person name="Xu D."/>
            <person name="Hellsten U."/>
            <person name="May G.D."/>
            <person name="Yu Y."/>
            <person name="Sakurai T."/>
            <person name="Umezawa T."/>
            <person name="Bhattacharyya M.K."/>
            <person name="Sandhu D."/>
            <person name="Valliyodan B."/>
            <person name="Lindquist E."/>
            <person name="Peto M."/>
            <person name="Grant D."/>
            <person name="Shu S."/>
            <person name="Goodstein D."/>
            <person name="Barry K."/>
            <person name="Futrell-Griggs M."/>
            <person name="Abernathy B."/>
            <person name="Du J."/>
            <person name="Tian Z."/>
            <person name="Zhu L."/>
            <person name="Gill N."/>
            <person name="Joshi T."/>
            <person name="Libault M."/>
            <person name="Sethuraman A."/>
            <person name="Zhang X.-C."/>
            <person name="Shinozaki K."/>
            <person name="Nguyen H.T."/>
            <person name="Wing R.A."/>
            <person name="Cregan P."/>
            <person name="Specht J."/>
            <person name="Grimwood J."/>
            <person name="Rokhsar D."/>
            <person name="Stacey G."/>
            <person name="Shoemaker R.C."/>
            <person name="Jackson S.A."/>
        </authorList>
    </citation>
    <scope>NUCLEOTIDE SEQUENCE</scope>
    <source>
        <strain evidence="3">cv. Williams 82</strain>
        <tissue evidence="2">Callus</tissue>
    </source>
</reference>
<evidence type="ECO:0000313" key="4">
    <source>
        <dbReference type="Proteomes" id="UP000008827"/>
    </source>
</evidence>
<gene>
    <name evidence="2" type="ORF">GLYMA_05G202100</name>
</gene>